<dbReference type="InterPro" id="IPR009030">
    <property type="entry name" value="Growth_fac_rcpt_cys_sf"/>
</dbReference>
<dbReference type="InterPro" id="IPR017441">
    <property type="entry name" value="Protein_kinase_ATP_BS"/>
</dbReference>
<sequence>MTCPAGTSAAAVSVTCSECEAGSYGAAEGAVSCSLCPAGKANANTGSVSEGDCLQCIESLSFGEPGSATCVPAPEYCLEVRFVDSCVGTFAESRLGGVFVHWEGECGDTGGRPVYYNSLTEMFLYWVTSYNVWDVGGNFLLVSEATDRLIEHNSDASDFSLAIEGGDLREPWGVACVSEIMCLVGNNEGSNVVAVNLSGEVMGVFAQVGNPGGMLYIKHLNLLAVAGWSESKVFLFDLADLNLEQPLQESDAVQTIVMSASDGYPRYISLGEHDSELLITTDLGKVLRRCLEGTGCDPQTRNSGMMHGGSNIVGIGVLDDTYIVADYGTEKIYECPLTSVGISKSNCEVFADQPQGLLWDPINVLVDPIKRLVFVVDLIYSDVFVLDFDGQFLAPLASSRGALMQPVAMAQRPGLYAPLSPSHSPSSLPAAGERIDVALAMMDAYNSTVSNSHPTSAHDLALKVSATGFITGTNFTTTIEGEILYNKYSPAHASLTASVVIPYAGDWTLEVTQGTYNVQHFLGSPRLITVAAAATDPASCVVELPVGRSITAGSSFEAIVETFDEFENPTSHPEDSFKSRREIAGSPISFDVLAAAPSAATSTASAGNATFIVSAFDMLLPLQAFVNDAFGNEVLDAPGVVVRVQGLDPVDPAAVVEHDLEGPRYSHTVTVPEGLEAALVIGFSLDGVQIGEPVEIIVAPPPPDFTKVYVAAGVFAFLLLVGAVFYRRYQLYAAAELAKVNLEMEGQGQRFSMQKKALEAEKEELEEEVRLKKHSEEELKVMVSALESVSKERQDELKEVMMESKELKVDKMLGKGGFGVVNLATYRGAKLAMKQLLTVNEENVLRFRHECFLTKNLSHPNVVKLVGVCWSEDLFACCLEFVENGSLEDWLRRTVGGKKYVAAKQISIGKKKKKMGPSLAEVTFKGFDHNGEYSPAEHTDTDRAKKEEAEQLLHKWWMQRMNPKMGLTEMLQEDGSRLDHGMSGYNAYDHESRCGRAMAHCYVNATPAQVAGLFADARDASSMATDLLETSYTAQVGVMQIPIPIPTISDRESLYRSVWFRHDQDNSLVSLSYTVKDERRPTEGGKVGSSSARRKIGVANTLA</sequence>
<dbReference type="InterPro" id="IPR000719">
    <property type="entry name" value="Prot_kinase_dom"/>
</dbReference>
<dbReference type="SMART" id="SM01411">
    <property type="entry name" value="Ephrin_rec_like"/>
    <property type="match status" value="1"/>
</dbReference>
<proteinExistence type="predicted"/>
<feature type="coiled-coil region" evidence="2">
    <location>
        <begin position="748"/>
        <end position="782"/>
    </location>
</feature>
<dbReference type="PANTHER" id="PTHR44329">
    <property type="entry name" value="SERINE/THREONINE-PROTEIN KINASE TNNI3K-RELATED"/>
    <property type="match status" value="1"/>
</dbReference>
<dbReference type="Gene3D" id="2.10.50.10">
    <property type="entry name" value="Tumor Necrosis Factor Receptor, subunit A, domain 2"/>
    <property type="match status" value="1"/>
</dbReference>
<dbReference type="Pfam" id="PF07714">
    <property type="entry name" value="PK_Tyr_Ser-Thr"/>
    <property type="match status" value="1"/>
</dbReference>
<evidence type="ECO:0000259" key="3">
    <source>
        <dbReference type="PROSITE" id="PS50011"/>
    </source>
</evidence>
<gene>
    <name evidence="4" type="ORF">TeGR_g5220</name>
</gene>
<dbReference type="PROSITE" id="PS50011">
    <property type="entry name" value="PROTEIN_KINASE_DOM"/>
    <property type="match status" value="1"/>
</dbReference>
<feature type="domain" description="Protein kinase" evidence="3">
    <location>
        <begin position="807"/>
        <end position="1103"/>
    </location>
</feature>
<feature type="binding site" evidence="1">
    <location>
        <position position="834"/>
    </location>
    <ligand>
        <name>ATP</name>
        <dbReference type="ChEBI" id="CHEBI:30616"/>
    </ligand>
</feature>
<keyword evidence="5" id="KW-1185">Reference proteome</keyword>
<evidence type="ECO:0000313" key="5">
    <source>
        <dbReference type="Proteomes" id="UP001165060"/>
    </source>
</evidence>
<dbReference type="InterPro" id="IPR001245">
    <property type="entry name" value="Ser-Thr/Tyr_kinase_cat_dom"/>
</dbReference>
<reference evidence="4 5" key="1">
    <citation type="journal article" date="2023" name="Commun. Biol.">
        <title>Genome analysis of Parmales, the sister group of diatoms, reveals the evolutionary specialization of diatoms from phago-mixotrophs to photoautotrophs.</title>
        <authorList>
            <person name="Ban H."/>
            <person name="Sato S."/>
            <person name="Yoshikawa S."/>
            <person name="Yamada K."/>
            <person name="Nakamura Y."/>
            <person name="Ichinomiya M."/>
            <person name="Sato N."/>
            <person name="Blanc-Mathieu R."/>
            <person name="Endo H."/>
            <person name="Kuwata A."/>
            <person name="Ogata H."/>
        </authorList>
    </citation>
    <scope>NUCLEOTIDE SEQUENCE [LARGE SCALE GENOMIC DNA]</scope>
</reference>
<dbReference type="InterPro" id="IPR051681">
    <property type="entry name" value="Ser/Thr_Kinases-Pseudokinases"/>
</dbReference>
<keyword evidence="1" id="KW-0067">ATP-binding</keyword>
<keyword evidence="1" id="KW-0547">Nucleotide-binding</keyword>
<dbReference type="SUPFAM" id="SSF56112">
    <property type="entry name" value="Protein kinase-like (PK-like)"/>
    <property type="match status" value="1"/>
</dbReference>
<dbReference type="EMBL" id="BRYB01003912">
    <property type="protein sequence ID" value="GMI22622.1"/>
    <property type="molecule type" value="Genomic_DNA"/>
</dbReference>
<dbReference type="InterPro" id="IPR011009">
    <property type="entry name" value="Kinase-like_dom_sf"/>
</dbReference>
<dbReference type="SUPFAM" id="SSF101898">
    <property type="entry name" value="NHL repeat"/>
    <property type="match status" value="1"/>
</dbReference>
<name>A0ABQ6MAL0_9STRA</name>
<comment type="caution">
    <text evidence="4">The sequence shown here is derived from an EMBL/GenBank/DDBJ whole genome shotgun (WGS) entry which is preliminary data.</text>
</comment>
<evidence type="ECO:0000256" key="1">
    <source>
        <dbReference type="PROSITE-ProRule" id="PRU10141"/>
    </source>
</evidence>
<dbReference type="InterPro" id="IPR011641">
    <property type="entry name" value="Tyr-kin_ephrin_A/B_rcpt-like"/>
</dbReference>
<dbReference type="Pfam" id="PF07699">
    <property type="entry name" value="Ephrin_rec_like"/>
    <property type="match status" value="1"/>
</dbReference>
<organism evidence="4 5">
    <name type="scientific">Tetraparma gracilis</name>
    <dbReference type="NCBI Taxonomy" id="2962635"/>
    <lineage>
        <taxon>Eukaryota</taxon>
        <taxon>Sar</taxon>
        <taxon>Stramenopiles</taxon>
        <taxon>Ochrophyta</taxon>
        <taxon>Bolidophyceae</taxon>
        <taxon>Parmales</taxon>
        <taxon>Triparmaceae</taxon>
        <taxon>Tetraparma</taxon>
    </lineage>
</organism>
<evidence type="ECO:0000313" key="4">
    <source>
        <dbReference type="EMBL" id="GMI22622.1"/>
    </source>
</evidence>
<dbReference type="Gene3D" id="1.10.510.10">
    <property type="entry name" value="Transferase(Phosphotransferase) domain 1"/>
    <property type="match status" value="1"/>
</dbReference>
<protein>
    <recommendedName>
        <fullName evidence="3">Protein kinase domain-containing protein</fullName>
    </recommendedName>
</protein>
<accession>A0ABQ6MAL0</accession>
<evidence type="ECO:0000256" key="2">
    <source>
        <dbReference type="SAM" id="Coils"/>
    </source>
</evidence>
<keyword evidence="2" id="KW-0175">Coiled coil</keyword>
<dbReference type="SUPFAM" id="SSF57184">
    <property type="entry name" value="Growth factor receptor domain"/>
    <property type="match status" value="1"/>
</dbReference>
<dbReference type="PROSITE" id="PS00107">
    <property type="entry name" value="PROTEIN_KINASE_ATP"/>
    <property type="match status" value="1"/>
</dbReference>
<dbReference type="Proteomes" id="UP001165060">
    <property type="component" value="Unassembled WGS sequence"/>
</dbReference>